<keyword evidence="5" id="KW-1185">Reference proteome</keyword>
<name>A0A0S2TIK9_9GAMM</name>
<gene>
    <name evidence="4" type="ORF">Tel_17180</name>
</gene>
<keyword evidence="2" id="KW-0732">Signal</keyword>
<protein>
    <recommendedName>
        <fullName evidence="3">DUF4124 domain-containing protein</fullName>
    </recommendedName>
</protein>
<dbReference type="AlphaFoldDB" id="A0A0S2TIK9"/>
<reference evidence="4" key="1">
    <citation type="submission" date="2015-10" db="EMBL/GenBank/DDBJ databases">
        <title>Description of Candidatus Tenderia electrophaga gen. nov, sp. nov., an Uncultivated Electroautotroph from a Biocathode Enrichment.</title>
        <authorList>
            <person name="Eddie B.J."/>
            <person name="Malanoski A.P."/>
            <person name="Wang Z."/>
            <person name="Hall R.J."/>
            <person name="Oh S.D."/>
            <person name="Heiner C."/>
            <person name="Lin B."/>
            <person name="Strycharz-Glaven S.M."/>
        </authorList>
    </citation>
    <scope>NUCLEOTIDE SEQUENCE [LARGE SCALE GENOMIC DNA]</scope>
    <source>
        <strain evidence="4">NRL1</strain>
        <plasmid evidence="4">unnamed</plasmid>
    </source>
</reference>
<organism evidence="4 5">
    <name type="scientific">Candidatus Tenderia electrophaga</name>
    <dbReference type="NCBI Taxonomy" id="1748243"/>
    <lineage>
        <taxon>Bacteria</taxon>
        <taxon>Pseudomonadati</taxon>
        <taxon>Pseudomonadota</taxon>
        <taxon>Gammaproteobacteria</taxon>
        <taxon>Candidatus Tenderiales</taxon>
        <taxon>Candidatus Tenderiaceae</taxon>
        <taxon>Candidatus Tenderia</taxon>
    </lineage>
</organism>
<dbReference type="KEGG" id="tee:Tel_17180"/>
<sequence>MNTIKQRILVIAGLFFASLSISAHSAVYQWTDNNGVNHFTQRPPTDRQYKVVTPNPVKPEDAEKAQRQLDALIEKQKASQEAREAKQRENAEKEAERKKRQQQCNQARERLANLQNRPRLRITEQDGTVRRASEEERQERISQASNSIDELCSD</sequence>
<feature type="domain" description="DUF4124" evidence="3">
    <location>
        <begin position="15"/>
        <end position="67"/>
    </location>
</feature>
<keyword evidence="4" id="KW-0614">Plasmid</keyword>
<dbReference type="InterPro" id="IPR025392">
    <property type="entry name" value="DUF4124"/>
</dbReference>
<dbReference type="Pfam" id="PF13511">
    <property type="entry name" value="DUF4124"/>
    <property type="match status" value="1"/>
</dbReference>
<evidence type="ECO:0000256" key="1">
    <source>
        <dbReference type="SAM" id="MobiDB-lite"/>
    </source>
</evidence>
<evidence type="ECO:0000313" key="5">
    <source>
        <dbReference type="Proteomes" id="UP000055136"/>
    </source>
</evidence>
<accession>A0A0S2TIK9</accession>
<proteinExistence type="predicted"/>
<evidence type="ECO:0000259" key="3">
    <source>
        <dbReference type="Pfam" id="PF13511"/>
    </source>
</evidence>
<geneLocation type="plasmid" evidence="4 5">
    <name>unnamed</name>
</geneLocation>
<evidence type="ECO:0000256" key="2">
    <source>
        <dbReference type="SAM" id="SignalP"/>
    </source>
</evidence>
<feature type="signal peptide" evidence="2">
    <location>
        <begin position="1"/>
        <end position="25"/>
    </location>
</feature>
<evidence type="ECO:0000313" key="4">
    <source>
        <dbReference type="EMBL" id="ALP54988.1"/>
    </source>
</evidence>
<feature type="compositionally biased region" description="Basic and acidic residues" evidence="1">
    <location>
        <begin position="121"/>
        <end position="140"/>
    </location>
</feature>
<feature type="region of interest" description="Disordered" evidence="1">
    <location>
        <begin position="40"/>
        <end position="154"/>
    </location>
</feature>
<feature type="compositionally biased region" description="Basic and acidic residues" evidence="1">
    <location>
        <begin position="58"/>
        <end position="97"/>
    </location>
</feature>
<dbReference type="Proteomes" id="UP000055136">
    <property type="component" value="Plasmid unnamed"/>
</dbReference>
<feature type="chain" id="PRO_5006605096" description="DUF4124 domain-containing protein" evidence="2">
    <location>
        <begin position="26"/>
        <end position="154"/>
    </location>
</feature>
<dbReference type="EMBL" id="CP013100">
    <property type="protein sequence ID" value="ALP54988.1"/>
    <property type="molecule type" value="Genomic_DNA"/>
</dbReference>